<proteinExistence type="inferred from homology"/>
<dbReference type="InterPro" id="IPR006140">
    <property type="entry name" value="D-isomer_DH_NAD-bd"/>
</dbReference>
<evidence type="ECO:0000256" key="2">
    <source>
        <dbReference type="ARBA" id="ARBA00023002"/>
    </source>
</evidence>
<reference evidence="7 8" key="1">
    <citation type="submission" date="2019-09" db="EMBL/GenBank/DDBJ databases">
        <title>Draft genome sequence of the Ebosin-producing strain Streptomyces sp. 139.</title>
        <authorList>
            <person name="Ai L."/>
            <person name="Geng M."/>
            <person name="Ma M."/>
            <person name="Bai L."/>
        </authorList>
    </citation>
    <scope>NUCLEOTIDE SEQUENCE [LARGE SCALE GENOMIC DNA]</scope>
    <source>
        <strain evidence="7 8">139</strain>
        <plasmid evidence="7 8">unnamed1</plasmid>
    </source>
</reference>
<evidence type="ECO:0000256" key="3">
    <source>
        <dbReference type="ARBA" id="ARBA00023027"/>
    </source>
</evidence>
<evidence type="ECO:0000256" key="1">
    <source>
        <dbReference type="ARBA" id="ARBA00005854"/>
    </source>
</evidence>
<keyword evidence="2 4" id="KW-0560">Oxidoreductase</keyword>
<dbReference type="PANTHER" id="PTHR43333:SF1">
    <property type="entry name" value="D-ISOMER SPECIFIC 2-HYDROXYACID DEHYDROGENASE NAD-BINDING DOMAIN-CONTAINING PROTEIN"/>
    <property type="match status" value="1"/>
</dbReference>
<keyword evidence="7" id="KW-0614">Plasmid</keyword>
<organism evidence="7 8">
    <name type="scientific">Streptomyces tendae</name>
    <dbReference type="NCBI Taxonomy" id="1932"/>
    <lineage>
        <taxon>Bacteria</taxon>
        <taxon>Bacillati</taxon>
        <taxon>Actinomycetota</taxon>
        <taxon>Actinomycetes</taxon>
        <taxon>Kitasatosporales</taxon>
        <taxon>Streptomycetaceae</taxon>
        <taxon>Streptomyces</taxon>
    </lineage>
</organism>
<name>A0ABX6A0G9_STRTE</name>
<evidence type="ECO:0000313" key="8">
    <source>
        <dbReference type="Proteomes" id="UP000324308"/>
    </source>
</evidence>
<comment type="similarity">
    <text evidence="1 4">Belongs to the D-isomer specific 2-hydroxyacid dehydrogenase family.</text>
</comment>
<evidence type="ECO:0000313" key="7">
    <source>
        <dbReference type="EMBL" id="QER90442.1"/>
    </source>
</evidence>
<dbReference type="SUPFAM" id="SSF52283">
    <property type="entry name" value="Formate/glycerate dehydrogenase catalytic domain-like"/>
    <property type="match status" value="1"/>
</dbReference>
<keyword evidence="8" id="KW-1185">Reference proteome</keyword>
<dbReference type="Gene3D" id="3.40.50.720">
    <property type="entry name" value="NAD(P)-binding Rossmann-like Domain"/>
    <property type="match status" value="2"/>
</dbReference>
<gene>
    <name evidence="7" type="ORF">F3L20_32760</name>
</gene>
<sequence length="313" mass="32939">MAGEHVGVRLFGAPQAVADRIAAAWPQAVLHRDDTAAGCRAAIVWQAGEDAVLSFLAAHPECRWLHTTAAGVPAGLLRWAERRSLVVTNGSGTHGRAVAEHVLALLLAHYKRLPELLDDQRARRWRPAVAAELYGRRAGVMGMGDLGRTTATLLSAFGVRVTGYRRTGAAVPEVDAVFGPGRLAEFLSGLDILVLAAPLTPSTRNLIGAEQLALLGPGAVLVNVGRGPVVDETALLAALRSGQLSGAALDVFDTEPLPRSSQLWSQPGVLVSPHSADVTAGTDTRSLDLIMDNVGRFRSGGALRNVVDPARGY</sequence>
<dbReference type="Proteomes" id="UP000324308">
    <property type="component" value="Plasmid unnamed1"/>
</dbReference>
<dbReference type="InterPro" id="IPR006139">
    <property type="entry name" value="D-isomer_2_OHA_DH_cat_dom"/>
</dbReference>
<accession>A0ABX6A0G9</accession>
<feature type="domain" description="D-isomer specific 2-hydroxyacid dehydrogenase catalytic" evidence="5">
    <location>
        <begin position="35"/>
        <end position="307"/>
    </location>
</feature>
<dbReference type="SUPFAM" id="SSF51735">
    <property type="entry name" value="NAD(P)-binding Rossmann-fold domains"/>
    <property type="match status" value="1"/>
</dbReference>
<dbReference type="Pfam" id="PF02826">
    <property type="entry name" value="2-Hacid_dh_C"/>
    <property type="match status" value="1"/>
</dbReference>
<evidence type="ECO:0000259" key="5">
    <source>
        <dbReference type="Pfam" id="PF00389"/>
    </source>
</evidence>
<dbReference type="RefSeq" id="WP_150157717.1">
    <property type="nucleotide sequence ID" value="NZ_CP043960.1"/>
</dbReference>
<protein>
    <submittedName>
        <fullName evidence="7">D-2-hydroxyacid dehydrogenase</fullName>
    </submittedName>
</protein>
<geneLocation type="plasmid" evidence="7 8">
    <name>unnamed1</name>
</geneLocation>
<dbReference type="InterPro" id="IPR036291">
    <property type="entry name" value="NAD(P)-bd_dom_sf"/>
</dbReference>
<dbReference type="CDD" id="cd05300">
    <property type="entry name" value="2-Hacid_dh_1"/>
    <property type="match status" value="1"/>
</dbReference>
<evidence type="ECO:0000259" key="6">
    <source>
        <dbReference type="Pfam" id="PF02826"/>
    </source>
</evidence>
<dbReference type="EMBL" id="CP043960">
    <property type="protein sequence ID" value="QER90442.1"/>
    <property type="molecule type" value="Genomic_DNA"/>
</dbReference>
<keyword evidence="3" id="KW-0520">NAD</keyword>
<dbReference type="PANTHER" id="PTHR43333">
    <property type="entry name" value="2-HACID_DH_C DOMAIN-CONTAINING PROTEIN"/>
    <property type="match status" value="1"/>
</dbReference>
<dbReference type="Pfam" id="PF00389">
    <property type="entry name" value="2-Hacid_dh"/>
    <property type="match status" value="1"/>
</dbReference>
<feature type="domain" description="D-isomer specific 2-hydroxyacid dehydrogenase NAD-binding" evidence="6">
    <location>
        <begin position="103"/>
        <end position="276"/>
    </location>
</feature>
<evidence type="ECO:0000256" key="4">
    <source>
        <dbReference type="RuleBase" id="RU003719"/>
    </source>
</evidence>